<keyword evidence="4" id="KW-0804">Transcription</keyword>
<keyword evidence="2" id="KW-0805">Transcription regulation</keyword>
<dbReference type="GO" id="GO:0032993">
    <property type="term" value="C:protein-DNA complex"/>
    <property type="evidence" value="ECO:0007669"/>
    <property type="project" value="TreeGrafter"/>
</dbReference>
<comment type="caution">
    <text evidence="5">The sequence shown here is derived from an EMBL/GenBank/DDBJ whole genome shotgun (WGS) entry which is preliminary data.</text>
</comment>
<evidence type="ECO:0000313" key="6">
    <source>
        <dbReference type="Proteomes" id="UP000077521"/>
    </source>
</evidence>
<evidence type="ECO:0000256" key="3">
    <source>
        <dbReference type="ARBA" id="ARBA00023125"/>
    </source>
</evidence>
<dbReference type="SUPFAM" id="SSF46785">
    <property type="entry name" value="Winged helix' DNA-binding domain"/>
    <property type="match status" value="1"/>
</dbReference>
<dbReference type="CDD" id="cd08414">
    <property type="entry name" value="PBP2_LTTR_aromatics_like"/>
    <property type="match status" value="1"/>
</dbReference>
<dbReference type="Pfam" id="PF00126">
    <property type="entry name" value="HTH_1"/>
    <property type="match status" value="1"/>
</dbReference>
<dbReference type="InterPro" id="IPR036388">
    <property type="entry name" value="WH-like_DNA-bd_sf"/>
</dbReference>
<dbReference type="Gene3D" id="1.10.10.10">
    <property type="entry name" value="Winged helix-like DNA-binding domain superfamily/Winged helix DNA-binding domain"/>
    <property type="match status" value="1"/>
</dbReference>
<evidence type="ECO:0000256" key="4">
    <source>
        <dbReference type="ARBA" id="ARBA00023163"/>
    </source>
</evidence>
<gene>
    <name evidence="5" type="ORF">A4X13_0g9180</name>
</gene>
<reference evidence="5" key="2">
    <citation type="journal article" date="2019" name="IMA Fungus">
        <title>Genome sequencing and comparison of five Tilletia species to identify candidate genes for the detection of regulated species infecting wheat.</title>
        <authorList>
            <person name="Nguyen H.D.T."/>
            <person name="Sultana T."/>
            <person name="Kesanakurti P."/>
            <person name="Hambleton S."/>
        </authorList>
    </citation>
    <scope>NUCLEOTIDE SEQUENCE</scope>
    <source>
        <strain evidence="5">DAOMC 236416</strain>
    </source>
</reference>
<reference evidence="5" key="1">
    <citation type="submission" date="2016-04" db="EMBL/GenBank/DDBJ databases">
        <authorList>
            <person name="Nguyen H.D."/>
            <person name="Samba Siva P."/>
            <person name="Cullis J."/>
            <person name="Levesque C.A."/>
            <person name="Hambleton S."/>
        </authorList>
    </citation>
    <scope>NUCLEOTIDE SEQUENCE</scope>
    <source>
        <strain evidence="5">DAOMC 236416</strain>
    </source>
</reference>
<evidence type="ECO:0000256" key="1">
    <source>
        <dbReference type="ARBA" id="ARBA00009437"/>
    </source>
</evidence>
<dbReference type="PANTHER" id="PTHR30346">
    <property type="entry name" value="TRANSCRIPTIONAL DUAL REGULATOR HCAR-RELATED"/>
    <property type="match status" value="1"/>
</dbReference>
<dbReference type="Pfam" id="PF03466">
    <property type="entry name" value="LysR_substrate"/>
    <property type="match status" value="1"/>
</dbReference>
<dbReference type="GO" id="GO:0003677">
    <property type="term" value="F:DNA binding"/>
    <property type="evidence" value="ECO:0007669"/>
    <property type="project" value="UniProtKB-KW"/>
</dbReference>
<evidence type="ECO:0000313" key="5">
    <source>
        <dbReference type="EMBL" id="KAE8236344.1"/>
    </source>
</evidence>
<keyword evidence="3" id="KW-0238">DNA-binding</keyword>
<proteinExistence type="inferred from homology"/>
<comment type="similarity">
    <text evidence="1">Belongs to the LysR transcriptional regulatory family.</text>
</comment>
<dbReference type="InterPro" id="IPR005119">
    <property type="entry name" value="LysR_subst-bd"/>
</dbReference>
<name>A0A177SY83_9BASI</name>
<accession>A0A177SY83</accession>
<organism evidence="5 6">
    <name type="scientific">Tilletia indica</name>
    <dbReference type="NCBI Taxonomy" id="43049"/>
    <lineage>
        <taxon>Eukaryota</taxon>
        <taxon>Fungi</taxon>
        <taxon>Dikarya</taxon>
        <taxon>Basidiomycota</taxon>
        <taxon>Ustilaginomycotina</taxon>
        <taxon>Exobasidiomycetes</taxon>
        <taxon>Tilletiales</taxon>
        <taxon>Tilletiaceae</taxon>
        <taxon>Tilletia</taxon>
    </lineage>
</organism>
<dbReference type="PANTHER" id="PTHR30346:SF0">
    <property type="entry name" value="HCA OPERON TRANSCRIPTIONAL ACTIVATOR HCAR"/>
    <property type="match status" value="1"/>
</dbReference>
<dbReference type="GO" id="GO:0003700">
    <property type="term" value="F:DNA-binding transcription factor activity"/>
    <property type="evidence" value="ECO:0007669"/>
    <property type="project" value="InterPro"/>
</dbReference>
<dbReference type="AlphaFoldDB" id="A0A177SY83"/>
<dbReference type="InterPro" id="IPR000847">
    <property type="entry name" value="LysR_HTH_N"/>
</dbReference>
<dbReference type="PROSITE" id="PS50931">
    <property type="entry name" value="HTH_LYSR"/>
    <property type="match status" value="1"/>
</dbReference>
<protein>
    <submittedName>
        <fullName evidence="5">Uncharacterized protein</fullName>
    </submittedName>
</protein>
<dbReference type="Gene3D" id="3.40.190.10">
    <property type="entry name" value="Periplasmic binding protein-like II"/>
    <property type="match status" value="2"/>
</dbReference>
<dbReference type="InterPro" id="IPR036390">
    <property type="entry name" value="WH_DNA-bd_sf"/>
</dbReference>
<dbReference type="Proteomes" id="UP000077521">
    <property type="component" value="Unassembled WGS sequence"/>
</dbReference>
<sequence>MELRHLRCFVVLGEELNFTHAAERLHIEQSPLSRTIKELEEDLGVVLFDRNRRGTRLTAAGTVYLDEVRRVLALLEQAGENVRAIATGYRGSLRIAISDGAIDPRLSEILARFREDAPEIEIRICEVPLQEQLRGLRAGDFRAGFAHTANVGDGICAEPVWRDTLLAAIPTHHPLLAYKEIPLEELARYPLVMCDPQTYEGCSRELTLLLRTLEQDLKVVEHVRSSDMMLTLVSAGYGVGFTSTTRMALCKHPDIVVRPLASESAVLTTYLLHLAGNEPCVALQQFLTYLHAHPDS</sequence>
<dbReference type="EMBL" id="LWDF02002268">
    <property type="protein sequence ID" value="KAE8236344.1"/>
    <property type="molecule type" value="Genomic_DNA"/>
</dbReference>
<dbReference type="SUPFAM" id="SSF53850">
    <property type="entry name" value="Periplasmic binding protein-like II"/>
    <property type="match status" value="1"/>
</dbReference>
<dbReference type="FunFam" id="1.10.10.10:FF:000001">
    <property type="entry name" value="LysR family transcriptional regulator"/>
    <property type="match status" value="1"/>
</dbReference>
<dbReference type="PRINTS" id="PR00039">
    <property type="entry name" value="HTHLYSR"/>
</dbReference>
<keyword evidence="6" id="KW-1185">Reference proteome</keyword>
<evidence type="ECO:0000256" key="2">
    <source>
        <dbReference type="ARBA" id="ARBA00023015"/>
    </source>
</evidence>